<protein>
    <submittedName>
        <fullName evidence="2">Uncharacterized protein</fullName>
    </submittedName>
</protein>
<proteinExistence type="predicted"/>
<name>A0A284RXG1_ARMOS</name>
<dbReference type="Proteomes" id="UP000219338">
    <property type="component" value="Unassembled WGS sequence"/>
</dbReference>
<sequence length="55" mass="6104">MSKKEALAQAFQRSIGICIKEEAELEGGEVDRSLTGATENWLPKLPTSRPMKKND</sequence>
<keyword evidence="3" id="KW-1185">Reference proteome</keyword>
<reference evidence="3" key="1">
    <citation type="journal article" date="2017" name="Nat. Ecol. Evol.">
        <title>Genome expansion and lineage-specific genetic innovations in the forest pathogenic fungi Armillaria.</title>
        <authorList>
            <person name="Sipos G."/>
            <person name="Prasanna A.N."/>
            <person name="Walter M.C."/>
            <person name="O'Connor E."/>
            <person name="Balint B."/>
            <person name="Krizsan K."/>
            <person name="Kiss B."/>
            <person name="Hess J."/>
            <person name="Varga T."/>
            <person name="Slot J."/>
            <person name="Riley R."/>
            <person name="Boka B."/>
            <person name="Rigling D."/>
            <person name="Barry K."/>
            <person name="Lee J."/>
            <person name="Mihaltcheva S."/>
            <person name="LaButti K."/>
            <person name="Lipzen A."/>
            <person name="Waldron R."/>
            <person name="Moloney N.M."/>
            <person name="Sperisen C."/>
            <person name="Kredics L."/>
            <person name="Vagvoelgyi C."/>
            <person name="Patrignani A."/>
            <person name="Fitzpatrick D."/>
            <person name="Nagy I."/>
            <person name="Doyle S."/>
            <person name="Anderson J.B."/>
            <person name="Grigoriev I.V."/>
            <person name="Gueldener U."/>
            <person name="Muensterkoetter M."/>
            <person name="Nagy L.G."/>
        </authorList>
    </citation>
    <scope>NUCLEOTIDE SEQUENCE [LARGE SCALE GENOMIC DNA]</scope>
    <source>
        <strain evidence="3">C18/9</strain>
    </source>
</reference>
<feature type="region of interest" description="Disordered" evidence="1">
    <location>
        <begin position="27"/>
        <end position="55"/>
    </location>
</feature>
<evidence type="ECO:0000313" key="2">
    <source>
        <dbReference type="EMBL" id="SJL13454.1"/>
    </source>
</evidence>
<gene>
    <name evidence="2" type="ORF">ARMOST_16898</name>
</gene>
<evidence type="ECO:0000313" key="3">
    <source>
        <dbReference type="Proteomes" id="UP000219338"/>
    </source>
</evidence>
<accession>A0A284RXG1</accession>
<dbReference type="AlphaFoldDB" id="A0A284RXG1"/>
<evidence type="ECO:0000256" key="1">
    <source>
        <dbReference type="SAM" id="MobiDB-lite"/>
    </source>
</evidence>
<organism evidence="2 3">
    <name type="scientific">Armillaria ostoyae</name>
    <name type="common">Armillaria root rot fungus</name>
    <dbReference type="NCBI Taxonomy" id="47428"/>
    <lineage>
        <taxon>Eukaryota</taxon>
        <taxon>Fungi</taxon>
        <taxon>Dikarya</taxon>
        <taxon>Basidiomycota</taxon>
        <taxon>Agaricomycotina</taxon>
        <taxon>Agaricomycetes</taxon>
        <taxon>Agaricomycetidae</taxon>
        <taxon>Agaricales</taxon>
        <taxon>Marasmiineae</taxon>
        <taxon>Physalacriaceae</taxon>
        <taxon>Armillaria</taxon>
    </lineage>
</organism>
<dbReference type="EMBL" id="FUEG01000020">
    <property type="protein sequence ID" value="SJL13454.1"/>
    <property type="molecule type" value="Genomic_DNA"/>
</dbReference>